<evidence type="ECO:0000313" key="2">
    <source>
        <dbReference type="Ensembl" id="ENSGAGP00000030641.1"/>
    </source>
</evidence>
<organism evidence="2 3">
    <name type="scientific">Gopherus agassizii</name>
    <name type="common">Agassiz's desert tortoise</name>
    <dbReference type="NCBI Taxonomy" id="38772"/>
    <lineage>
        <taxon>Eukaryota</taxon>
        <taxon>Metazoa</taxon>
        <taxon>Chordata</taxon>
        <taxon>Craniata</taxon>
        <taxon>Vertebrata</taxon>
        <taxon>Euteleostomi</taxon>
        <taxon>Archelosauria</taxon>
        <taxon>Testudinata</taxon>
        <taxon>Testudines</taxon>
        <taxon>Cryptodira</taxon>
        <taxon>Durocryptodira</taxon>
        <taxon>Testudinoidea</taxon>
        <taxon>Testudinidae</taxon>
        <taxon>Gopherus</taxon>
    </lineage>
</organism>
<proteinExistence type="predicted"/>
<sequence>MEGMEFQRFTALLKESLEVYRHEQKGKKEARKDKNKKADFEEQDKSREEEENDDDDDDEEQGEEELTVV</sequence>
<reference evidence="2" key="3">
    <citation type="submission" date="2025-09" db="UniProtKB">
        <authorList>
            <consortium name="Ensembl"/>
        </authorList>
    </citation>
    <scope>IDENTIFICATION</scope>
</reference>
<protein>
    <submittedName>
        <fullName evidence="2">Uncharacterized protein</fullName>
    </submittedName>
</protein>
<feature type="compositionally biased region" description="Basic and acidic residues" evidence="1">
    <location>
        <begin position="21"/>
        <end position="48"/>
    </location>
</feature>
<dbReference type="Ensembl" id="ENSGAGT00000034764.1">
    <property type="protein sequence ID" value="ENSGAGP00000030641.1"/>
    <property type="gene ID" value="ENSGAGG00000022053.1"/>
</dbReference>
<keyword evidence="3" id="KW-1185">Reference proteome</keyword>
<feature type="region of interest" description="Disordered" evidence="1">
    <location>
        <begin position="21"/>
        <end position="69"/>
    </location>
</feature>
<evidence type="ECO:0000256" key="1">
    <source>
        <dbReference type="SAM" id="MobiDB-lite"/>
    </source>
</evidence>
<feature type="compositionally biased region" description="Acidic residues" evidence="1">
    <location>
        <begin position="49"/>
        <end position="69"/>
    </location>
</feature>
<name>A0A452IRU9_9SAUR</name>
<dbReference type="AlphaFoldDB" id="A0A452IRU9"/>
<evidence type="ECO:0000313" key="3">
    <source>
        <dbReference type="Proteomes" id="UP000291020"/>
    </source>
</evidence>
<dbReference type="Proteomes" id="UP000291020">
    <property type="component" value="Unassembled WGS sequence"/>
</dbReference>
<reference evidence="2" key="2">
    <citation type="submission" date="2025-08" db="UniProtKB">
        <authorList>
            <consortium name="Ensembl"/>
        </authorList>
    </citation>
    <scope>IDENTIFICATION</scope>
</reference>
<reference evidence="3" key="1">
    <citation type="journal article" date="2017" name="PLoS ONE">
        <title>The Agassiz's desert tortoise genome provides a resource for the conservation of a threatened species.</title>
        <authorList>
            <person name="Tollis M."/>
            <person name="DeNardo D.F."/>
            <person name="Cornelius J.A."/>
            <person name="Dolby G.A."/>
            <person name="Edwards T."/>
            <person name="Henen B.T."/>
            <person name="Karl A.E."/>
            <person name="Murphy R.W."/>
            <person name="Kusumi K."/>
        </authorList>
    </citation>
    <scope>NUCLEOTIDE SEQUENCE [LARGE SCALE GENOMIC DNA]</scope>
</reference>
<dbReference type="STRING" id="38772.ENSGAGP00000030641"/>
<accession>A0A452IRU9</accession>